<proteinExistence type="predicted"/>
<evidence type="ECO:0000256" key="1">
    <source>
        <dbReference type="SAM" id="MobiDB-lite"/>
    </source>
</evidence>
<dbReference type="Proteomes" id="UP000507470">
    <property type="component" value="Unassembled WGS sequence"/>
</dbReference>
<dbReference type="InterPro" id="IPR058641">
    <property type="entry name" value="GVIN1_dom"/>
</dbReference>
<accession>A0A6J8D0S7</accession>
<dbReference type="OrthoDB" id="6141954at2759"/>
<feature type="region of interest" description="Disordered" evidence="1">
    <location>
        <begin position="605"/>
        <end position="636"/>
    </location>
</feature>
<sequence length="636" mass="73422">MQLVKVKEDSVPVDFIVVIDTEGLRAPELADQKYSHDNELATFVIGLGDITIINIKGENTAEVKDVLQIAVHAFLRLKLANSRLNLKQSCIFVHQNVPASDANDKMMQGRQKFLETLDQMTQEAADQENIGDIHSFSQVIDFDCNKDVWYLSDLWNGDPPMAPINPGYCRRVDEVGSTILYEIASVRETYLTITDTIARIEDLWKGILKDDFVFSFRNSLELKAYNNMEQKYQELSWKLEKFVSEFVLSEAKGQLMYCSNDEDLANSIPRILKLCSNTVCQQVGVLNNELDIFVDSSSLKDIMIQWKQNKQNRLRMLSEVLIDRSKLGILKTKDEIRIEKLRKNVQKSHEMEINQRAQQFATEMRGAKPTGDILKGKFDLMWETWMTEFNTETSEDSVSIKQHIESLIWDKFSADAAFLECQAEDSEPNTSMMQIDEYKPIKDNIHYSLERIYGPEIACTIVQMSDDEFQIFQDLNQLEGSIGMIDIADCHIQIKRSFFGFGKDKEDRDTCKKQTVYSTNALLQKIDMFLDRQINLKFNVKYAEDIFEIIQSHIESQNKFLLSKFHFALTPNYGIMVTKHIIRYAIIWFTNLNVNYRRRHFTQSAQNTALGNQQKPGNVVSGSYRKTKPNKKTSET</sequence>
<protein>
    <recommendedName>
        <fullName evidence="2">VLIG-type G domain-containing protein</fullName>
    </recommendedName>
</protein>
<feature type="compositionally biased region" description="Polar residues" evidence="1">
    <location>
        <begin position="605"/>
        <end position="616"/>
    </location>
</feature>
<keyword evidence="4" id="KW-1185">Reference proteome</keyword>
<evidence type="ECO:0000259" key="2">
    <source>
        <dbReference type="PROSITE" id="PS51717"/>
    </source>
</evidence>
<reference evidence="3 4" key="1">
    <citation type="submission" date="2020-06" db="EMBL/GenBank/DDBJ databases">
        <authorList>
            <person name="Li R."/>
            <person name="Bekaert M."/>
        </authorList>
    </citation>
    <scope>NUCLEOTIDE SEQUENCE [LARGE SCALE GENOMIC DNA]</scope>
    <source>
        <strain evidence="4">wild</strain>
    </source>
</reference>
<dbReference type="GO" id="GO:0005525">
    <property type="term" value="F:GTP binding"/>
    <property type="evidence" value="ECO:0007669"/>
    <property type="project" value="InterPro"/>
</dbReference>
<dbReference type="InterPro" id="IPR052986">
    <property type="entry name" value="VLIG_GTPase"/>
</dbReference>
<dbReference type="Pfam" id="PF25683">
    <property type="entry name" value="URGCP_GTPase"/>
    <property type="match status" value="1"/>
</dbReference>
<feature type="compositionally biased region" description="Basic residues" evidence="1">
    <location>
        <begin position="625"/>
        <end position="636"/>
    </location>
</feature>
<dbReference type="InterPro" id="IPR030383">
    <property type="entry name" value="G_VLIG_dom"/>
</dbReference>
<dbReference type="Gene3D" id="3.40.50.300">
    <property type="entry name" value="P-loop containing nucleotide triphosphate hydrolases"/>
    <property type="match status" value="1"/>
</dbReference>
<dbReference type="PANTHER" id="PTHR14819:SF5">
    <property type="entry name" value="INTERFERON-INDUCED VERY LARGE GTPASE 1"/>
    <property type="match status" value="1"/>
</dbReference>
<dbReference type="Pfam" id="PF25974">
    <property type="entry name" value="URGCP_9th"/>
    <property type="match status" value="1"/>
</dbReference>
<evidence type="ECO:0000313" key="4">
    <source>
        <dbReference type="Proteomes" id="UP000507470"/>
    </source>
</evidence>
<dbReference type="EMBL" id="CACVKT020006411">
    <property type="protein sequence ID" value="CAC5401436.1"/>
    <property type="molecule type" value="Genomic_DNA"/>
</dbReference>
<dbReference type="AlphaFoldDB" id="A0A6J8D0S7"/>
<name>A0A6J8D0S7_MYTCO</name>
<gene>
    <name evidence="3" type="ORF">MCOR_35518</name>
</gene>
<feature type="domain" description="VLIG-type G" evidence="2">
    <location>
        <begin position="1"/>
        <end position="204"/>
    </location>
</feature>
<dbReference type="PROSITE" id="PS51717">
    <property type="entry name" value="G_VLIG"/>
    <property type="match status" value="1"/>
</dbReference>
<organism evidence="3 4">
    <name type="scientific">Mytilus coruscus</name>
    <name type="common">Sea mussel</name>
    <dbReference type="NCBI Taxonomy" id="42192"/>
    <lineage>
        <taxon>Eukaryota</taxon>
        <taxon>Metazoa</taxon>
        <taxon>Spiralia</taxon>
        <taxon>Lophotrochozoa</taxon>
        <taxon>Mollusca</taxon>
        <taxon>Bivalvia</taxon>
        <taxon>Autobranchia</taxon>
        <taxon>Pteriomorphia</taxon>
        <taxon>Mytilida</taxon>
        <taxon>Mytiloidea</taxon>
        <taxon>Mytilidae</taxon>
        <taxon>Mytilinae</taxon>
        <taxon>Mytilus</taxon>
    </lineage>
</organism>
<dbReference type="PANTHER" id="PTHR14819">
    <property type="entry name" value="GTP-BINDING"/>
    <property type="match status" value="1"/>
</dbReference>
<dbReference type="InterPro" id="IPR027417">
    <property type="entry name" value="P-loop_NTPase"/>
</dbReference>
<evidence type="ECO:0000313" key="3">
    <source>
        <dbReference type="EMBL" id="CAC5401436.1"/>
    </source>
</evidence>
<dbReference type="SUPFAM" id="SSF52540">
    <property type="entry name" value="P-loop containing nucleoside triphosphate hydrolases"/>
    <property type="match status" value="1"/>
</dbReference>